<evidence type="ECO:0008006" key="3">
    <source>
        <dbReference type="Google" id="ProtNLM"/>
    </source>
</evidence>
<name>A0ABQ1G6W9_9BACL</name>
<dbReference type="EMBL" id="BMHF01000007">
    <property type="protein sequence ID" value="GGA37904.1"/>
    <property type="molecule type" value="Genomic_DNA"/>
</dbReference>
<comment type="caution">
    <text evidence="1">The sequence shown here is derived from an EMBL/GenBank/DDBJ whole genome shotgun (WGS) entry which is preliminary data.</text>
</comment>
<accession>A0ABQ1G6W9</accession>
<sequence>MARAVSFRTIALGAPLEFGNHRKGFKLFERWVQDLIQTCKKKAAGRQLMLRLQRLYALPYFSARPLAI</sequence>
<keyword evidence="2" id="KW-1185">Reference proteome</keyword>
<evidence type="ECO:0000313" key="1">
    <source>
        <dbReference type="EMBL" id="GGA37904.1"/>
    </source>
</evidence>
<reference evidence="2" key="1">
    <citation type="journal article" date="2019" name="Int. J. Syst. Evol. Microbiol.">
        <title>The Global Catalogue of Microorganisms (GCM) 10K type strain sequencing project: providing services to taxonomists for standard genome sequencing and annotation.</title>
        <authorList>
            <consortium name="The Broad Institute Genomics Platform"/>
            <consortium name="The Broad Institute Genome Sequencing Center for Infectious Disease"/>
            <person name="Wu L."/>
            <person name="Ma J."/>
        </authorList>
    </citation>
    <scope>NUCLEOTIDE SEQUENCE [LARGE SCALE GENOMIC DNA]</scope>
    <source>
        <strain evidence="2">CGMCC 1.15044</strain>
    </source>
</reference>
<gene>
    <name evidence="1" type="ORF">GCM10010917_23920</name>
</gene>
<protein>
    <recommendedName>
        <fullName evidence="3">Transposase</fullName>
    </recommendedName>
</protein>
<evidence type="ECO:0000313" key="2">
    <source>
        <dbReference type="Proteomes" id="UP000609323"/>
    </source>
</evidence>
<proteinExistence type="predicted"/>
<dbReference type="Proteomes" id="UP000609323">
    <property type="component" value="Unassembled WGS sequence"/>
</dbReference>
<organism evidence="1 2">
    <name type="scientific">Paenibacillus physcomitrellae</name>
    <dbReference type="NCBI Taxonomy" id="1619311"/>
    <lineage>
        <taxon>Bacteria</taxon>
        <taxon>Bacillati</taxon>
        <taxon>Bacillota</taxon>
        <taxon>Bacilli</taxon>
        <taxon>Bacillales</taxon>
        <taxon>Paenibacillaceae</taxon>
        <taxon>Paenibacillus</taxon>
    </lineage>
</organism>